<dbReference type="RefSeq" id="WP_260594910.1">
    <property type="nucleotide sequence ID" value="NZ_CP104003.1"/>
</dbReference>
<comment type="subcellular location">
    <subcellularLocation>
        <location evidence="1">Cell membrane</location>
        <topology evidence="1">Multi-pass membrane protein</topology>
    </subcellularLocation>
</comment>
<dbReference type="InterPro" id="IPR025857">
    <property type="entry name" value="MacB_PCD"/>
</dbReference>
<evidence type="ECO:0000313" key="10">
    <source>
        <dbReference type="EMBL" id="UWM55799.1"/>
    </source>
</evidence>
<evidence type="ECO:0000259" key="8">
    <source>
        <dbReference type="Pfam" id="PF02687"/>
    </source>
</evidence>
<dbReference type="AlphaFoldDB" id="A0A9E7R4T2"/>
<feature type="domain" description="MacB-like periplasmic core" evidence="9">
    <location>
        <begin position="25"/>
        <end position="222"/>
    </location>
</feature>
<keyword evidence="3 7" id="KW-0812">Transmembrane</keyword>
<dbReference type="Pfam" id="PF02687">
    <property type="entry name" value="FtsX"/>
    <property type="match status" value="1"/>
</dbReference>
<dbReference type="GeneID" id="74941917"/>
<accession>A0A9E7R4T2</accession>
<dbReference type="GO" id="GO:0022857">
    <property type="term" value="F:transmembrane transporter activity"/>
    <property type="evidence" value="ECO:0007669"/>
    <property type="project" value="TreeGrafter"/>
</dbReference>
<keyword evidence="4 7" id="KW-1133">Transmembrane helix</keyword>
<keyword evidence="11" id="KW-1185">Reference proteome</keyword>
<sequence length="380" mass="39272">MNPIYRRFPTLLIARRNLARTKARSALAMLGIVIGVLAIASLGVFGATLSQSVAGSLGDIGNQIVVSPASEGPGEATPLTDREVREIERVSGDAQVVPVRQNVSRVSFRGEQTVATLYGMPDPAAAYEVERGRIPSPLRSGALVGANLADDLEVDVGDSLTVGNRTVRVLAVLEPAAGFSPVDPGSAVVLPVRDVGGTGFTSVVVDAESGEAANETAVAIRAALNEREERVSIFELGQIVEQVGSVFEAVNLFLVGIGSISLVVAGVSILNVMLMSTIERRGEIGVLRAVGYQRRDVLKIMLSEALLLGLVGGAVGAVLSLGGGLLIAQLILGDAASALTPTNGLYILAALGFAIVTSVLSGLYPAYKAANEEPVEALRG</sequence>
<dbReference type="KEGG" id="ssai:N0B31_05805"/>
<evidence type="ECO:0000256" key="2">
    <source>
        <dbReference type="ARBA" id="ARBA00022475"/>
    </source>
</evidence>
<evidence type="ECO:0000256" key="1">
    <source>
        <dbReference type="ARBA" id="ARBA00004651"/>
    </source>
</evidence>
<dbReference type="EMBL" id="CP104003">
    <property type="protein sequence ID" value="UWM55799.1"/>
    <property type="molecule type" value="Genomic_DNA"/>
</dbReference>
<feature type="transmembrane region" description="Helical" evidence="7">
    <location>
        <begin position="305"/>
        <end position="332"/>
    </location>
</feature>
<dbReference type="Proteomes" id="UP001057580">
    <property type="component" value="Chromosome"/>
</dbReference>
<proteinExistence type="inferred from homology"/>
<evidence type="ECO:0000256" key="7">
    <source>
        <dbReference type="SAM" id="Phobius"/>
    </source>
</evidence>
<evidence type="ECO:0000313" key="11">
    <source>
        <dbReference type="Proteomes" id="UP001057580"/>
    </source>
</evidence>
<name>A0A9E7R4T2_9EURY</name>
<keyword evidence="5 7" id="KW-0472">Membrane</keyword>
<dbReference type="Pfam" id="PF12704">
    <property type="entry name" value="MacB_PCD"/>
    <property type="match status" value="1"/>
</dbReference>
<reference evidence="10" key="1">
    <citation type="submission" date="2022-09" db="EMBL/GenBank/DDBJ databases">
        <title>Diverse halophilic archaea isolated from saline environments.</title>
        <authorList>
            <person name="Cui H.-L."/>
        </authorList>
    </citation>
    <scope>NUCLEOTIDE SEQUENCE</scope>
    <source>
        <strain evidence="10">ZS-35-S2</strain>
    </source>
</reference>
<evidence type="ECO:0000256" key="5">
    <source>
        <dbReference type="ARBA" id="ARBA00023136"/>
    </source>
</evidence>
<protein>
    <submittedName>
        <fullName evidence="10">ABC transporter permease</fullName>
    </submittedName>
</protein>
<feature type="transmembrane region" description="Helical" evidence="7">
    <location>
        <begin position="344"/>
        <end position="364"/>
    </location>
</feature>
<dbReference type="PANTHER" id="PTHR30572:SF4">
    <property type="entry name" value="ABC TRANSPORTER PERMEASE YTRF"/>
    <property type="match status" value="1"/>
</dbReference>
<feature type="transmembrane region" description="Helical" evidence="7">
    <location>
        <begin position="25"/>
        <end position="47"/>
    </location>
</feature>
<evidence type="ECO:0000256" key="3">
    <source>
        <dbReference type="ARBA" id="ARBA00022692"/>
    </source>
</evidence>
<dbReference type="PANTHER" id="PTHR30572">
    <property type="entry name" value="MEMBRANE COMPONENT OF TRANSPORTER-RELATED"/>
    <property type="match status" value="1"/>
</dbReference>
<comment type="similarity">
    <text evidence="6">Belongs to the ABC-4 integral membrane protein family.</text>
</comment>
<evidence type="ECO:0000256" key="6">
    <source>
        <dbReference type="ARBA" id="ARBA00038076"/>
    </source>
</evidence>
<evidence type="ECO:0000256" key="4">
    <source>
        <dbReference type="ARBA" id="ARBA00022989"/>
    </source>
</evidence>
<feature type="transmembrane region" description="Helical" evidence="7">
    <location>
        <begin position="252"/>
        <end position="274"/>
    </location>
</feature>
<dbReference type="GO" id="GO:0005886">
    <property type="term" value="C:plasma membrane"/>
    <property type="evidence" value="ECO:0007669"/>
    <property type="project" value="UniProtKB-SubCell"/>
</dbReference>
<evidence type="ECO:0000259" key="9">
    <source>
        <dbReference type="Pfam" id="PF12704"/>
    </source>
</evidence>
<feature type="domain" description="ABC3 transporter permease C-terminal" evidence="8">
    <location>
        <begin position="257"/>
        <end position="374"/>
    </location>
</feature>
<organism evidence="10 11">
    <name type="scientific">Salinirubellus salinus</name>
    <dbReference type="NCBI Taxonomy" id="1364945"/>
    <lineage>
        <taxon>Archaea</taxon>
        <taxon>Methanobacteriati</taxon>
        <taxon>Methanobacteriota</taxon>
        <taxon>Stenosarchaea group</taxon>
        <taxon>Halobacteria</taxon>
        <taxon>Halobacteriales</taxon>
        <taxon>Natronomonadaceae</taxon>
        <taxon>Salinirubellus</taxon>
    </lineage>
</organism>
<dbReference type="InterPro" id="IPR003838">
    <property type="entry name" value="ABC3_permease_C"/>
</dbReference>
<dbReference type="InterPro" id="IPR050250">
    <property type="entry name" value="Macrolide_Exporter_MacB"/>
</dbReference>
<gene>
    <name evidence="10" type="ORF">N0B31_05805</name>
</gene>
<keyword evidence="2" id="KW-1003">Cell membrane</keyword>